<dbReference type="eggNOG" id="ENOG502ST0G">
    <property type="taxonomic scope" value="Eukaryota"/>
</dbReference>
<dbReference type="AlphaFoldDB" id="R8BEU8"/>
<feature type="compositionally biased region" description="Polar residues" evidence="1">
    <location>
        <begin position="104"/>
        <end position="119"/>
    </location>
</feature>
<keyword evidence="2" id="KW-0378">Hydrolase</keyword>
<name>R8BEU8_PHAM7</name>
<gene>
    <name evidence="2" type="ORF">UCRPA7_6663</name>
</gene>
<keyword evidence="3" id="KW-1185">Reference proteome</keyword>
<feature type="region of interest" description="Disordered" evidence="1">
    <location>
        <begin position="38"/>
        <end position="171"/>
    </location>
</feature>
<dbReference type="HOGENOM" id="CLU_117761_0_0_1"/>
<organism evidence="2 3">
    <name type="scientific">Phaeoacremonium minimum (strain UCR-PA7)</name>
    <name type="common">Esca disease fungus</name>
    <name type="synonym">Togninia minima</name>
    <dbReference type="NCBI Taxonomy" id="1286976"/>
    <lineage>
        <taxon>Eukaryota</taxon>
        <taxon>Fungi</taxon>
        <taxon>Dikarya</taxon>
        <taxon>Ascomycota</taxon>
        <taxon>Pezizomycotina</taxon>
        <taxon>Sordariomycetes</taxon>
        <taxon>Sordariomycetidae</taxon>
        <taxon>Togniniales</taxon>
        <taxon>Togniniaceae</taxon>
        <taxon>Phaeoacremonium</taxon>
    </lineage>
</organism>
<dbReference type="Proteomes" id="UP000014074">
    <property type="component" value="Unassembled WGS sequence"/>
</dbReference>
<dbReference type="EMBL" id="KB933249">
    <property type="protein sequence ID" value="EON97824.1"/>
    <property type="molecule type" value="Genomic_DNA"/>
</dbReference>
<dbReference type="GeneID" id="19327343"/>
<evidence type="ECO:0000313" key="3">
    <source>
        <dbReference type="Proteomes" id="UP000014074"/>
    </source>
</evidence>
<protein>
    <submittedName>
        <fullName evidence="2">Putative metallo-hydrolase oxidoreductase protein</fullName>
    </submittedName>
</protein>
<dbReference type="KEGG" id="tmn:UCRPA7_6663"/>
<evidence type="ECO:0000256" key="1">
    <source>
        <dbReference type="SAM" id="MobiDB-lite"/>
    </source>
</evidence>
<feature type="compositionally biased region" description="Basic and acidic residues" evidence="1">
    <location>
        <begin position="125"/>
        <end position="158"/>
    </location>
</feature>
<dbReference type="RefSeq" id="XP_007917382.1">
    <property type="nucleotide sequence ID" value="XM_007919191.1"/>
</dbReference>
<dbReference type="GO" id="GO:0016787">
    <property type="term" value="F:hydrolase activity"/>
    <property type="evidence" value="ECO:0007669"/>
    <property type="project" value="UniProtKB-KW"/>
</dbReference>
<sequence>MQRLSIRLRAAHIRASPVTITRSLPIAYQVRRNYYPTAAAQASSAPKEAEEASADSGGSRSKDAAESASASSSQGDAVPVADVPDQLAHGGAKGATGGGEPLESSKNAPPQPKITNASIPQGGEKLTKEQQEEVDEHNRDFEAKHDRAAPASDDKVDSKFWSGKGSQKSKD</sequence>
<dbReference type="OrthoDB" id="5334244at2759"/>
<feature type="compositionally biased region" description="Gly residues" evidence="1">
    <location>
        <begin position="91"/>
        <end position="100"/>
    </location>
</feature>
<accession>R8BEU8</accession>
<reference evidence="3" key="1">
    <citation type="journal article" date="2013" name="Genome Announc.">
        <title>Draft genome sequence of the ascomycete Phaeoacremonium aleophilum strain UCR-PA7, a causal agent of the esca disease complex in grapevines.</title>
        <authorList>
            <person name="Blanco-Ulate B."/>
            <person name="Rolshausen P."/>
            <person name="Cantu D."/>
        </authorList>
    </citation>
    <scope>NUCLEOTIDE SEQUENCE [LARGE SCALE GENOMIC DNA]</scope>
    <source>
        <strain evidence="3">UCR-PA7</strain>
    </source>
</reference>
<proteinExistence type="predicted"/>
<evidence type="ECO:0000313" key="2">
    <source>
        <dbReference type="EMBL" id="EON97824.1"/>
    </source>
</evidence>